<gene>
    <name evidence="1" type="ORF">WKI47_06490</name>
</gene>
<protein>
    <submittedName>
        <fullName evidence="1">S-layer homology domain-containing protein</fullName>
    </submittedName>
</protein>
<evidence type="ECO:0000313" key="2">
    <source>
        <dbReference type="Proteomes" id="UP001380953"/>
    </source>
</evidence>
<organism evidence="1 2">
    <name type="scientific">Saccharibacillus sacchari</name>
    <dbReference type="NCBI Taxonomy" id="456493"/>
    <lineage>
        <taxon>Bacteria</taxon>
        <taxon>Bacillati</taxon>
        <taxon>Bacillota</taxon>
        <taxon>Bacilli</taxon>
        <taxon>Bacillales</taxon>
        <taxon>Paenibacillaceae</taxon>
        <taxon>Saccharibacillus</taxon>
    </lineage>
</organism>
<name>A0ACC6P9G1_9BACL</name>
<sequence>MVKEDSKFLRANRFNMAGLLKKTAVGSLVGMTVLGTLPGLAGLTQAAPIEVVKPLVEKGGWQPALQNIDILMFDGAGNVTQAEIRRARGLTVQSGTIANDPKDLIAFYDPSGQKVYFGSYSEQYASGAFAESTVDDGNLEIRDLVMGPMINDEMPELFGTGEQLQQNESGVYQLFEQHGNLVSETLVAPGTISDPKGIDFENETDTLYVAGGSDGQVWKLTRQYELNGNSDNDPNSVSVQGMIWPYAAEPVEYADGATQIGTSVTDVVYDQGYLYAADAGSNRVVKLNLAVPNPQLEVVASDLDDPQSIDVDSAHNVYIADTDNYEVKKVDAVTGQVQVIAGTGEYMQLHQGVPAAQTSLNQPRGVAVSPQNDSVFVLDRQYLQIIKDKFFYKQVKDENGVVWNLVENAEGLDHMRDSGNSATNYRLTVDISASELNDYLAQKSAKQNTYNNGWTPIGDDEVPFGGTLDGGGHTIDGLTVKSKDREGELAGLFGGTYKAELRNLRLTNVKLGSTYAAGGLTAQDYASTIEKVSVEGTVFGTKYAGGLIGRLSDTNIEQSSFRGQVQGSTNLGGLIGQADVSEYNRISDNYAWADLSIYPSPFVNTQYVPYRAGGFVGNVSTEQQQFNSGGPIVANTPTFRNNYASSSVASAIIFMKNGDLQATDVVEEGSMGPFEGKNEADIGVSGVSNYWDSTIYGKAGASVFASELTADEMKNELSFKEWDFQNIWTKETKDTKRAGYPVLLAFQTAEPTIPTNPTEPTTPVNPTPSTPSTPSTGGGGSSTPIVSTPAPQSNTTTINVNVQNNKAANGAVVSSLAITRTKSTDGTTKDVLQLTPAKATEIVNLLKTSGSKTAAIVLPDTADEVSQWDLTVPNAASKLLTDEGIELVILNPNVRITVPASSLTGLTDDLYFRLIPVKSSATSAEIQSRALANPAIVSAANGGGIAVIGRPMTIETNLQSRPVTLILPLPAGQTFAAAQQNKLGVYVEHSDGTKQLVRGKVVTQEDGKLGLEITANHFSTFTVVNVEKWGSTLIASPYIVGYANGSFQPAKNITRAELAAIVGRITGVTEGTATFSDVKNGSWAAEVVGPAAASGVMTGYSDGTFKPNAPITRGELAAALAKLLPQSGLDASQAASGFSDLPAGNWAATAAAELQAAGVVTGYADGSFKPERNVTRAEAVAMINRLVGLDGSTALPGAAAWSDVSDAYWASEAIRAASMQR</sequence>
<keyword evidence="2" id="KW-1185">Reference proteome</keyword>
<dbReference type="Proteomes" id="UP001380953">
    <property type="component" value="Unassembled WGS sequence"/>
</dbReference>
<dbReference type="EMBL" id="JBBKAR010000019">
    <property type="protein sequence ID" value="MEJ8303563.1"/>
    <property type="molecule type" value="Genomic_DNA"/>
</dbReference>
<comment type="caution">
    <text evidence="1">The sequence shown here is derived from an EMBL/GenBank/DDBJ whole genome shotgun (WGS) entry which is preliminary data.</text>
</comment>
<accession>A0ACC6P9G1</accession>
<evidence type="ECO:0000313" key="1">
    <source>
        <dbReference type="EMBL" id="MEJ8303563.1"/>
    </source>
</evidence>
<proteinExistence type="predicted"/>
<reference evidence="1" key="1">
    <citation type="submission" date="2024-03" db="EMBL/GenBank/DDBJ databases">
        <title>Whole genome sequecning of epiphytes from Marcgravia umbellata leaves.</title>
        <authorList>
            <person name="Kumar G."/>
            <person name="Savka M.A."/>
        </authorList>
    </citation>
    <scope>NUCLEOTIDE SEQUENCE</scope>
    <source>
        <strain evidence="1">RIT_BL5</strain>
    </source>
</reference>